<dbReference type="EMBL" id="CP041969">
    <property type="protein sequence ID" value="QMV43610.1"/>
    <property type="molecule type" value="Genomic_DNA"/>
</dbReference>
<keyword evidence="2" id="KW-0479">Metal-binding</keyword>
<dbReference type="CDD" id="cd03530">
    <property type="entry name" value="Rieske_NirD_small_Bacillus"/>
    <property type="match status" value="1"/>
</dbReference>
<protein>
    <submittedName>
        <fullName evidence="8">Nitrite reductase (NAD(P)H) small subunit</fullName>
    </submittedName>
</protein>
<organism evidence="8 9">
    <name type="scientific">Cohnella cholangitidis</name>
    <dbReference type="NCBI Taxonomy" id="2598458"/>
    <lineage>
        <taxon>Bacteria</taxon>
        <taxon>Bacillati</taxon>
        <taxon>Bacillota</taxon>
        <taxon>Bacilli</taxon>
        <taxon>Bacillales</taxon>
        <taxon>Paenibacillaceae</taxon>
        <taxon>Cohnella</taxon>
    </lineage>
</organism>
<keyword evidence="5" id="KW-0411">Iron-sulfur</keyword>
<evidence type="ECO:0000256" key="5">
    <source>
        <dbReference type="ARBA" id="ARBA00023014"/>
    </source>
</evidence>
<dbReference type="KEGG" id="cchl:FPL14_22335"/>
<dbReference type="SUPFAM" id="SSF50022">
    <property type="entry name" value="ISP domain"/>
    <property type="match status" value="1"/>
</dbReference>
<dbReference type="Proteomes" id="UP000515679">
    <property type="component" value="Chromosome"/>
</dbReference>
<keyword evidence="3" id="KW-0560">Oxidoreductase</keyword>
<dbReference type="InterPro" id="IPR017941">
    <property type="entry name" value="Rieske_2Fe-2S"/>
</dbReference>
<accession>A0A7G5C326</accession>
<evidence type="ECO:0000313" key="8">
    <source>
        <dbReference type="EMBL" id="QMV43610.1"/>
    </source>
</evidence>
<feature type="domain" description="Rieske" evidence="7">
    <location>
        <begin position="12"/>
        <end position="108"/>
    </location>
</feature>
<keyword evidence="4" id="KW-0408">Iron</keyword>
<keyword evidence="1" id="KW-0001">2Fe-2S</keyword>
<name>A0A7G5C326_9BACL</name>
<dbReference type="AlphaFoldDB" id="A0A7G5C326"/>
<dbReference type="RefSeq" id="WP_182299847.1">
    <property type="nucleotide sequence ID" value="NZ_CP041969.1"/>
</dbReference>
<evidence type="ECO:0000259" key="7">
    <source>
        <dbReference type="PROSITE" id="PS51296"/>
    </source>
</evidence>
<evidence type="ECO:0000256" key="4">
    <source>
        <dbReference type="ARBA" id="ARBA00023004"/>
    </source>
</evidence>
<reference evidence="8 9" key="1">
    <citation type="submission" date="2019-07" db="EMBL/GenBank/DDBJ databases">
        <authorList>
            <person name="Kim J.K."/>
            <person name="Cheong H.-M."/>
            <person name="Choi Y."/>
            <person name="Hwang K.J."/>
            <person name="Lee S."/>
            <person name="Choi C."/>
        </authorList>
    </citation>
    <scope>NUCLEOTIDE SEQUENCE [LARGE SCALE GENOMIC DNA]</scope>
    <source>
        <strain evidence="8 9">KS 22</strain>
    </source>
</reference>
<proteinExistence type="predicted"/>
<dbReference type="InterPro" id="IPR036922">
    <property type="entry name" value="Rieske_2Fe-2S_sf"/>
</dbReference>
<evidence type="ECO:0000256" key="1">
    <source>
        <dbReference type="ARBA" id="ARBA00022714"/>
    </source>
</evidence>
<dbReference type="GO" id="GO:0008942">
    <property type="term" value="F:nitrite reductase [NAD(P)H] activity"/>
    <property type="evidence" value="ECO:0007669"/>
    <property type="project" value="InterPro"/>
</dbReference>
<dbReference type="GO" id="GO:0046872">
    <property type="term" value="F:metal ion binding"/>
    <property type="evidence" value="ECO:0007669"/>
    <property type="project" value="UniProtKB-KW"/>
</dbReference>
<evidence type="ECO:0000256" key="2">
    <source>
        <dbReference type="ARBA" id="ARBA00022723"/>
    </source>
</evidence>
<dbReference type="InterPro" id="IPR012748">
    <property type="entry name" value="Rieske-like_NirD"/>
</dbReference>
<dbReference type="GO" id="GO:0016705">
    <property type="term" value="F:oxidoreductase activity, acting on paired donors, with incorporation or reduction of molecular oxygen"/>
    <property type="evidence" value="ECO:0007669"/>
    <property type="project" value="UniProtKB-ARBA"/>
</dbReference>
<evidence type="ECO:0000313" key="9">
    <source>
        <dbReference type="Proteomes" id="UP000515679"/>
    </source>
</evidence>
<evidence type="ECO:0000256" key="3">
    <source>
        <dbReference type="ARBA" id="ARBA00023002"/>
    </source>
</evidence>
<dbReference type="GO" id="GO:0042128">
    <property type="term" value="P:nitrate assimilation"/>
    <property type="evidence" value="ECO:0007669"/>
    <property type="project" value="UniProtKB-KW"/>
</dbReference>
<dbReference type="Gene3D" id="2.102.10.10">
    <property type="entry name" value="Rieske [2Fe-2S] iron-sulphur domain"/>
    <property type="match status" value="1"/>
</dbReference>
<dbReference type="PROSITE" id="PS51296">
    <property type="entry name" value="RIESKE"/>
    <property type="match status" value="1"/>
</dbReference>
<dbReference type="GO" id="GO:0051537">
    <property type="term" value="F:2 iron, 2 sulfur cluster binding"/>
    <property type="evidence" value="ECO:0007669"/>
    <property type="project" value="UniProtKB-KW"/>
</dbReference>
<keyword evidence="6" id="KW-0534">Nitrate assimilation</keyword>
<dbReference type="GO" id="GO:0004497">
    <property type="term" value="F:monooxygenase activity"/>
    <property type="evidence" value="ECO:0007669"/>
    <property type="project" value="UniProtKB-ARBA"/>
</dbReference>
<dbReference type="Pfam" id="PF13806">
    <property type="entry name" value="Rieske_2"/>
    <property type="match status" value="1"/>
</dbReference>
<evidence type="ECO:0000256" key="6">
    <source>
        <dbReference type="ARBA" id="ARBA00023063"/>
    </source>
</evidence>
<sequence length="113" mass="12414">MGANLIHKMTYVSVGALEDFHVRIGRVVHTQQGEIAVFRTTDNQLFALENKSPHRKGGPLAEGMVSGRMLYDPLYDLKISLESGLVQAPDNGQVKTYPVHVIGNKVLLGLTDE</sequence>
<keyword evidence="9" id="KW-1185">Reference proteome</keyword>
<gene>
    <name evidence="8" type="ORF">FPL14_22335</name>
</gene>